<sequence length="233" mass="25404">MGVREIHVADTTLVLIHELEDVYDSVTGRVLTGSWLWNSSLVLSEWIATQGRLTFDFHDKTVLELGAGAGLPGLTAALLGASRVVLTDIETLLPGLINNVEANELGDRVEVRQLVWGSDESSSEFGGFDFDLVLMSDVFFDMEEMAALAKTLKKVCRKETVVWAASEVRPWTGECLNVLVSEGFGVVELPSQLGGSFGSGNSFMEEDSLDMFAVFHLLPPNEGETICSSRVEE</sequence>
<accession>A0AAW2BHG2</accession>
<name>A0AAW2BHG2_9ROSI</name>
<dbReference type="EMBL" id="JAZDWU010000012">
    <property type="protein sequence ID" value="KAK9984858.1"/>
    <property type="molecule type" value="Genomic_DNA"/>
</dbReference>
<dbReference type="Gene3D" id="3.40.50.150">
    <property type="entry name" value="Vaccinia Virus protein VP39"/>
    <property type="match status" value="1"/>
</dbReference>
<organism evidence="1 2">
    <name type="scientific">Lithocarpus litseifolius</name>
    <dbReference type="NCBI Taxonomy" id="425828"/>
    <lineage>
        <taxon>Eukaryota</taxon>
        <taxon>Viridiplantae</taxon>
        <taxon>Streptophyta</taxon>
        <taxon>Embryophyta</taxon>
        <taxon>Tracheophyta</taxon>
        <taxon>Spermatophyta</taxon>
        <taxon>Magnoliopsida</taxon>
        <taxon>eudicotyledons</taxon>
        <taxon>Gunneridae</taxon>
        <taxon>Pentapetalae</taxon>
        <taxon>rosids</taxon>
        <taxon>fabids</taxon>
        <taxon>Fagales</taxon>
        <taxon>Fagaceae</taxon>
        <taxon>Lithocarpus</taxon>
    </lineage>
</organism>
<comment type="caution">
    <text evidence="1">The sequence shown here is derived from an EMBL/GenBank/DDBJ whole genome shotgun (WGS) entry which is preliminary data.</text>
</comment>
<gene>
    <name evidence="1" type="ORF">SO802_034383</name>
</gene>
<keyword evidence="2" id="KW-1185">Reference proteome</keyword>
<proteinExistence type="predicted"/>
<evidence type="ECO:0000313" key="2">
    <source>
        <dbReference type="Proteomes" id="UP001459277"/>
    </source>
</evidence>
<dbReference type="PANTHER" id="PTHR14614:SF123">
    <property type="entry name" value="OS04G0645500 PROTEIN"/>
    <property type="match status" value="1"/>
</dbReference>
<dbReference type="AlphaFoldDB" id="A0AAW2BHG2"/>
<dbReference type="InterPro" id="IPR019410">
    <property type="entry name" value="Methyltransf_16"/>
</dbReference>
<evidence type="ECO:0000313" key="1">
    <source>
        <dbReference type="EMBL" id="KAK9984858.1"/>
    </source>
</evidence>
<dbReference type="Pfam" id="PF10294">
    <property type="entry name" value="Methyltransf_16"/>
    <property type="match status" value="1"/>
</dbReference>
<dbReference type="PANTHER" id="PTHR14614">
    <property type="entry name" value="HEPATOCELLULAR CARCINOMA-ASSOCIATED ANTIGEN"/>
    <property type="match status" value="1"/>
</dbReference>
<dbReference type="CDD" id="cd02440">
    <property type="entry name" value="AdoMet_MTases"/>
    <property type="match status" value="1"/>
</dbReference>
<reference evidence="1 2" key="1">
    <citation type="submission" date="2024-01" db="EMBL/GenBank/DDBJ databases">
        <title>A telomere-to-telomere, gap-free genome of sweet tea (Lithocarpus litseifolius).</title>
        <authorList>
            <person name="Zhou J."/>
        </authorList>
    </citation>
    <scope>NUCLEOTIDE SEQUENCE [LARGE SCALE GENOMIC DNA]</scope>
    <source>
        <strain evidence="1">Zhou-2022a</strain>
        <tissue evidence="1">Leaf</tissue>
    </source>
</reference>
<dbReference type="InterPro" id="IPR029063">
    <property type="entry name" value="SAM-dependent_MTases_sf"/>
</dbReference>
<protein>
    <submittedName>
        <fullName evidence="1">Uncharacterized protein</fullName>
    </submittedName>
</protein>
<dbReference type="SUPFAM" id="SSF53335">
    <property type="entry name" value="S-adenosyl-L-methionine-dependent methyltransferases"/>
    <property type="match status" value="1"/>
</dbReference>
<dbReference type="Proteomes" id="UP001459277">
    <property type="component" value="Unassembled WGS sequence"/>
</dbReference>